<feature type="compositionally biased region" description="Polar residues" evidence="1">
    <location>
        <begin position="88"/>
        <end position="99"/>
    </location>
</feature>
<protein>
    <submittedName>
        <fullName evidence="2">Uncharacterized protein</fullName>
    </submittedName>
</protein>
<evidence type="ECO:0000313" key="2">
    <source>
        <dbReference type="EMBL" id="POV97172.1"/>
    </source>
</evidence>
<dbReference type="EMBL" id="PKSM01000343">
    <property type="protein sequence ID" value="POV97172.1"/>
    <property type="molecule type" value="Genomic_DNA"/>
</dbReference>
<accession>A0A2S4UIN1</accession>
<gene>
    <name evidence="2" type="ORF">PSHT_14714</name>
</gene>
<organism evidence="2 3">
    <name type="scientific">Puccinia striiformis</name>
    <dbReference type="NCBI Taxonomy" id="27350"/>
    <lineage>
        <taxon>Eukaryota</taxon>
        <taxon>Fungi</taxon>
        <taxon>Dikarya</taxon>
        <taxon>Basidiomycota</taxon>
        <taxon>Pucciniomycotina</taxon>
        <taxon>Pucciniomycetes</taxon>
        <taxon>Pucciniales</taxon>
        <taxon>Pucciniaceae</taxon>
        <taxon>Puccinia</taxon>
    </lineage>
</organism>
<proteinExistence type="predicted"/>
<feature type="compositionally biased region" description="Low complexity" evidence="1">
    <location>
        <begin position="73"/>
        <end position="84"/>
    </location>
</feature>
<dbReference type="AlphaFoldDB" id="A0A2S4UIN1"/>
<keyword evidence="3" id="KW-1185">Reference proteome</keyword>
<name>A0A2S4UIN1_9BASI</name>
<dbReference type="Proteomes" id="UP000238274">
    <property type="component" value="Unassembled WGS sequence"/>
</dbReference>
<reference evidence="3" key="2">
    <citation type="journal article" date="2018" name="BMC Genomics">
        <title>Genomic insights into host adaptation between the wheat stripe rust pathogen (Puccinia striiformis f. sp. tritici) and the barley stripe rust pathogen (Puccinia striiformis f. sp. hordei).</title>
        <authorList>
            <person name="Xia C."/>
            <person name="Wang M."/>
            <person name="Yin C."/>
            <person name="Cornejo O.E."/>
            <person name="Hulbert S.H."/>
            <person name="Chen X."/>
        </authorList>
    </citation>
    <scope>NUCLEOTIDE SEQUENCE [LARGE SCALE GENOMIC DNA]</scope>
    <source>
        <strain evidence="3">93TX-2</strain>
    </source>
</reference>
<reference evidence="2 3" key="1">
    <citation type="submission" date="2017-12" db="EMBL/GenBank/DDBJ databases">
        <title>Gene loss provides genomic basis for host adaptation in cereal stripe rust fungi.</title>
        <authorList>
            <person name="Xia C."/>
        </authorList>
    </citation>
    <scope>NUCLEOTIDE SEQUENCE [LARGE SCALE GENOMIC DNA]</scope>
    <source>
        <strain evidence="2 3">93TX-2</strain>
    </source>
</reference>
<evidence type="ECO:0000256" key="1">
    <source>
        <dbReference type="SAM" id="MobiDB-lite"/>
    </source>
</evidence>
<sequence length="132" mass="14687">MKSHSSQPNCNARVSFVEDLEAELPPAYEEHIPAPPRRRPYDLNTPPPAHCTRWTGHNSYRPRSPLRARRPRSSSSRFRCQSARPSPMTRSRTQATNIRRSLPPASARSYMSSSSSSPSPPSSPVPTIPATP</sequence>
<feature type="region of interest" description="Disordered" evidence="1">
    <location>
        <begin position="27"/>
        <end position="132"/>
    </location>
</feature>
<feature type="compositionally biased region" description="Low complexity" evidence="1">
    <location>
        <begin position="103"/>
        <end position="117"/>
    </location>
</feature>
<reference evidence="3" key="3">
    <citation type="journal article" date="2018" name="Mol. Plant Microbe Interact.">
        <title>Genome sequence resources for the wheat stripe rust pathogen (Puccinia striiformis f. sp. tritici) and the barley stripe rust pathogen (Puccinia striiformis f. sp. hordei).</title>
        <authorList>
            <person name="Xia C."/>
            <person name="Wang M."/>
            <person name="Yin C."/>
            <person name="Cornejo O.E."/>
            <person name="Hulbert S.H."/>
            <person name="Chen X."/>
        </authorList>
    </citation>
    <scope>NUCLEOTIDE SEQUENCE [LARGE SCALE GENOMIC DNA]</scope>
    <source>
        <strain evidence="3">93TX-2</strain>
    </source>
</reference>
<comment type="caution">
    <text evidence="2">The sequence shown here is derived from an EMBL/GenBank/DDBJ whole genome shotgun (WGS) entry which is preliminary data.</text>
</comment>
<dbReference type="VEuPathDB" id="FungiDB:PSHT_14714"/>
<evidence type="ECO:0000313" key="3">
    <source>
        <dbReference type="Proteomes" id="UP000238274"/>
    </source>
</evidence>
<feature type="compositionally biased region" description="Pro residues" evidence="1">
    <location>
        <begin position="118"/>
        <end position="132"/>
    </location>
</feature>